<gene>
    <name evidence="4" type="primary">phoU</name>
    <name evidence="4" type="ORF">V0U79_03710</name>
</gene>
<evidence type="ECO:0000313" key="5">
    <source>
        <dbReference type="Proteomes" id="UP001354971"/>
    </source>
</evidence>
<dbReference type="InterPro" id="IPR038078">
    <property type="entry name" value="PhoU-like_sf"/>
</dbReference>
<accession>A0ABU7LNG0</accession>
<evidence type="ECO:0000256" key="1">
    <source>
        <dbReference type="ARBA" id="ARBA00008107"/>
    </source>
</evidence>
<dbReference type="PANTHER" id="PTHR42930:SF3">
    <property type="entry name" value="PHOSPHATE-SPECIFIC TRANSPORT SYSTEM ACCESSORY PROTEIN PHOU"/>
    <property type="match status" value="1"/>
</dbReference>
<dbReference type="Pfam" id="PF01895">
    <property type="entry name" value="PhoU"/>
    <property type="match status" value="2"/>
</dbReference>
<keyword evidence="5" id="KW-1185">Reference proteome</keyword>
<reference evidence="4 5" key="1">
    <citation type="submission" date="2024-01" db="EMBL/GenBank/DDBJ databases">
        <title>Hyphobacterium bacterium isolated from marine sediment.</title>
        <authorList>
            <person name="Zhao S."/>
        </authorList>
    </citation>
    <scope>NUCLEOTIDE SEQUENCE [LARGE SCALE GENOMIC DNA]</scope>
    <source>
        <strain evidence="5">HN65</strain>
    </source>
</reference>
<dbReference type="InterPro" id="IPR028366">
    <property type="entry name" value="PhoU"/>
</dbReference>
<comment type="subunit">
    <text evidence="2">Homodimer.</text>
</comment>
<dbReference type="SUPFAM" id="SSF109755">
    <property type="entry name" value="PhoU-like"/>
    <property type="match status" value="1"/>
</dbReference>
<dbReference type="Gene3D" id="1.20.58.220">
    <property type="entry name" value="Phosphate transport system protein phou homolog 2, domain 2"/>
    <property type="match status" value="2"/>
</dbReference>
<protein>
    <recommendedName>
        <fullName evidence="2">Phosphate-specific transport system accessory protein PhoU</fullName>
    </recommendedName>
</protein>
<comment type="caution">
    <text evidence="4">The sequence shown here is derived from an EMBL/GenBank/DDBJ whole genome shotgun (WGS) entry which is preliminary data.</text>
</comment>
<dbReference type="PANTHER" id="PTHR42930">
    <property type="entry name" value="PHOSPHATE-SPECIFIC TRANSPORT SYSTEM ACCESSORY PROTEIN PHOU"/>
    <property type="match status" value="1"/>
</dbReference>
<comment type="subcellular location">
    <subcellularLocation>
        <location evidence="2">Cytoplasm</location>
    </subcellularLocation>
</comment>
<comment type="similarity">
    <text evidence="1 2">Belongs to the PhoU family.</text>
</comment>
<evidence type="ECO:0000256" key="2">
    <source>
        <dbReference type="PIRNR" id="PIRNR003107"/>
    </source>
</evidence>
<evidence type="ECO:0000259" key="3">
    <source>
        <dbReference type="Pfam" id="PF01895"/>
    </source>
</evidence>
<dbReference type="RefSeq" id="WP_330198124.1">
    <property type="nucleotide sequence ID" value="NZ_JAZDRP010000002.1"/>
</dbReference>
<proteinExistence type="inferred from homology"/>
<evidence type="ECO:0000313" key="4">
    <source>
        <dbReference type="EMBL" id="MEE2525461.1"/>
    </source>
</evidence>
<name>A0ABU7LNG0_9PROT</name>
<feature type="domain" description="PhoU" evidence="3">
    <location>
        <begin position="22"/>
        <end position="110"/>
    </location>
</feature>
<feature type="domain" description="PhoU" evidence="3">
    <location>
        <begin position="126"/>
        <end position="209"/>
    </location>
</feature>
<keyword evidence="2" id="KW-0813">Transport</keyword>
<dbReference type="Proteomes" id="UP001354971">
    <property type="component" value="Unassembled WGS sequence"/>
</dbReference>
<dbReference type="InterPro" id="IPR026022">
    <property type="entry name" value="PhoU_dom"/>
</dbReference>
<comment type="function">
    <text evidence="2">Plays a role in the regulation of phosphate uptake.</text>
</comment>
<dbReference type="EMBL" id="JAZDRP010000002">
    <property type="protein sequence ID" value="MEE2525461.1"/>
    <property type="molecule type" value="Genomic_DNA"/>
</dbReference>
<organism evidence="4 5">
    <name type="scientific">Hyphobacterium lacteum</name>
    <dbReference type="NCBI Taxonomy" id="3116575"/>
    <lineage>
        <taxon>Bacteria</taxon>
        <taxon>Pseudomonadati</taxon>
        <taxon>Pseudomonadota</taxon>
        <taxon>Alphaproteobacteria</taxon>
        <taxon>Maricaulales</taxon>
        <taxon>Maricaulaceae</taxon>
        <taxon>Hyphobacterium</taxon>
    </lineage>
</organism>
<dbReference type="NCBIfam" id="TIGR02135">
    <property type="entry name" value="phoU_full"/>
    <property type="match status" value="1"/>
</dbReference>
<keyword evidence="2" id="KW-0592">Phosphate transport</keyword>
<sequence>MNTPSHTVRAYSEELNALSDEIARMGGLCESQVTDCITAVVRRDPQLADTVVKTDAEVDALETAIERRVIRMLALRQPMASDLRTTIAAYRISGDLERIGDLAKNVGRRVHELNKSEPLDLTRSAERMGRLVVANLHRVLDAFASGSAEECIAVCRADEEVDEHYNSLFRELLSFMIEDPRTITASAHLLFVAKNLERIGDHITNIAEMIHYLVTGAELHRDTRRETADGG</sequence>
<keyword evidence="2" id="KW-0963">Cytoplasm</keyword>
<dbReference type="PIRSF" id="PIRSF003107">
    <property type="entry name" value="PhoU"/>
    <property type="match status" value="1"/>
</dbReference>